<accession>A0A419A4R8</accession>
<dbReference type="GO" id="GO:0003700">
    <property type="term" value="F:DNA-binding transcription factor activity"/>
    <property type="evidence" value="ECO:0007669"/>
    <property type="project" value="InterPro"/>
</dbReference>
<dbReference type="CDD" id="cd05013">
    <property type="entry name" value="SIS_RpiR"/>
    <property type="match status" value="1"/>
</dbReference>
<dbReference type="Proteomes" id="UP000283587">
    <property type="component" value="Unassembled WGS sequence"/>
</dbReference>
<dbReference type="InterPro" id="IPR035472">
    <property type="entry name" value="RpiR-like_SIS"/>
</dbReference>
<dbReference type="AlphaFoldDB" id="A0A419A4R8"/>
<dbReference type="Pfam" id="PF01380">
    <property type="entry name" value="SIS"/>
    <property type="match status" value="1"/>
</dbReference>
<protein>
    <submittedName>
        <fullName evidence="2">MurR/RpiR family transcriptional regulator</fullName>
    </submittedName>
</protein>
<dbReference type="PANTHER" id="PTHR30514">
    <property type="entry name" value="GLUCOKINASE"/>
    <property type="match status" value="1"/>
</dbReference>
<dbReference type="InterPro" id="IPR036388">
    <property type="entry name" value="WH-like_DNA-bd_sf"/>
</dbReference>
<dbReference type="SUPFAM" id="SSF53697">
    <property type="entry name" value="SIS domain"/>
    <property type="match status" value="1"/>
</dbReference>
<keyword evidence="3" id="KW-1185">Reference proteome</keyword>
<evidence type="ECO:0000313" key="3">
    <source>
        <dbReference type="Proteomes" id="UP000283587"/>
    </source>
</evidence>
<name>A0A419A4R8_9RHOB</name>
<feature type="domain" description="SIS" evidence="1">
    <location>
        <begin position="152"/>
        <end position="277"/>
    </location>
</feature>
<dbReference type="InterPro" id="IPR047640">
    <property type="entry name" value="RpiR-like"/>
</dbReference>
<dbReference type="GO" id="GO:0097367">
    <property type="term" value="F:carbohydrate derivative binding"/>
    <property type="evidence" value="ECO:0007669"/>
    <property type="project" value="InterPro"/>
</dbReference>
<dbReference type="RefSeq" id="WP_119898947.1">
    <property type="nucleotide sequence ID" value="NZ_QNRC01000009.1"/>
</dbReference>
<reference evidence="3" key="1">
    <citation type="submission" date="2018-09" db="EMBL/GenBank/DDBJ databases">
        <title>Paracoccus onubensis nov. sp. a moderate halophilic bacterium isolated from Gruta de las Maravillas (Aracena, Spain).</title>
        <authorList>
            <person name="Jurado V."/>
            <person name="Gutierrez-Patricio S."/>
            <person name="Gonzalez-Pimentel J.L."/>
            <person name="Miller A.Z."/>
            <person name="Laiz L."/>
            <person name="Saiz-Jimenez C."/>
        </authorList>
    </citation>
    <scope>NUCLEOTIDE SEQUENCE [LARGE SCALE GENOMIC DNA]</scope>
    <source>
        <strain evidence="3">DSM 26381</strain>
    </source>
</reference>
<organism evidence="2 3">
    <name type="scientific">Paracoccus siganidrum</name>
    <dbReference type="NCBI Taxonomy" id="1276757"/>
    <lineage>
        <taxon>Bacteria</taxon>
        <taxon>Pseudomonadati</taxon>
        <taxon>Pseudomonadota</taxon>
        <taxon>Alphaproteobacteria</taxon>
        <taxon>Rhodobacterales</taxon>
        <taxon>Paracoccaceae</taxon>
        <taxon>Paracoccus</taxon>
    </lineage>
</organism>
<dbReference type="EMBL" id="QZEW01000065">
    <property type="protein sequence ID" value="RJL09640.1"/>
    <property type="molecule type" value="Genomic_DNA"/>
</dbReference>
<comment type="caution">
    <text evidence="2">The sequence shown here is derived from an EMBL/GenBank/DDBJ whole genome shotgun (WGS) entry which is preliminary data.</text>
</comment>
<dbReference type="GO" id="GO:0003677">
    <property type="term" value="F:DNA binding"/>
    <property type="evidence" value="ECO:0007669"/>
    <property type="project" value="InterPro"/>
</dbReference>
<evidence type="ECO:0000259" key="1">
    <source>
        <dbReference type="Pfam" id="PF01380"/>
    </source>
</evidence>
<dbReference type="Gene3D" id="3.40.50.10490">
    <property type="entry name" value="Glucose-6-phosphate isomerase like protein, domain 1"/>
    <property type="match status" value="1"/>
</dbReference>
<dbReference type="InterPro" id="IPR046348">
    <property type="entry name" value="SIS_dom_sf"/>
</dbReference>
<dbReference type="InterPro" id="IPR001347">
    <property type="entry name" value="SIS_dom"/>
</dbReference>
<proteinExistence type="predicted"/>
<dbReference type="Gene3D" id="1.10.10.10">
    <property type="entry name" value="Winged helix-like DNA-binding domain superfamily/Winged helix DNA-binding domain"/>
    <property type="match status" value="1"/>
</dbReference>
<dbReference type="OrthoDB" id="3574600at2"/>
<dbReference type="InterPro" id="IPR009057">
    <property type="entry name" value="Homeodomain-like_sf"/>
</dbReference>
<dbReference type="PANTHER" id="PTHR30514:SF18">
    <property type="entry name" value="RPIR-FAMILY TRANSCRIPTIONAL REGULATOR"/>
    <property type="match status" value="1"/>
</dbReference>
<dbReference type="GO" id="GO:1901135">
    <property type="term" value="P:carbohydrate derivative metabolic process"/>
    <property type="evidence" value="ECO:0007669"/>
    <property type="project" value="InterPro"/>
</dbReference>
<evidence type="ECO:0000313" key="2">
    <source>
        <dbReference type="EMBL" id="RJL09640.1"/>
    </source>
</evidence>
<gene>
    <name evidence="2" type="ORF">D3P05_14770</name>
</gene>
<sequence>MTAAPEPRPIAASPPATLSELRDLAVAISRGEAQVTLGAKTHSALGRILDLTGNPALLSITTLAEVLGVHPSTLTRLATALGYSGFPALQKVLLSASMAAPGEFYSRQARAALETGSSSRAQAARLCRENQANIDRFLDGFEERSFEAAVEMIMSAPRVAVYGIRQFHAVASFLVYGLRMIRSDVSLIDSNSLGVAESLSMMGDGDVLVSASCAPYSRQVVDVAAAARRNGLSTVAITDRASSPLVDSSCAAILCPHDSSFLSNSIGAFMVATECLINACAAARPEAARRALRERDRMIAEMGVERDG</sequence>
<dbReference type="SUPFAM" id="SSF46689">
    <property type="entry name" value="Homeodomain-like"/>
    <property type="match status" value="1"/>
</dbReference>